<feature type="binding site" evidence="7">
    <location>
        <position position="138"/>
    </location>
    <ligand>
        <name>FMN</name>
        <dbReference type="ChEBI" id="CHEBI:58210"/>
    </ligand>
</feature>
<accession>A0A1I5F696</accession>
<dbReference type="eggNOG" id="COG1304">
    <property type="taxonomic scope" value="Bacteria"/>
</dbReference>
<dbReference type="InterPro" id="IPR012133">
    <property type="entry name" value="Alpha-hydoxy_acid_DH_FMN"/>
</dbReference>
<feature type="domain" description="FMN hydroxy acid dehydrogenase" evidence="8">
    <location>
        <begin position="10"/>
        <end position="396"/>
    </location>
</feature>
<dbReference type="CDD" id="cd02809">
    <property type="entry name" value="alpha_hydroxyacid_oxid_FMN"/>
    <property type="match status" value="1"/>
</dbReference>
<dbReference type="InParanoid" id="A0A1I5F696"/>
<evidence type="ECO:0000256" key="5">
    <source>
        <dbReference type="ARBA" id="ARBA00024042"/>
    </source>
</evidence>
<dbReference type="Proteomes" id="UP000183413">
    <property type="component" value="Unassembled WGS sequence"/>
</dbReference>
<dbReference type="InterPro" id="IPR037396">
    <property type="entry name" value="FMN_HAD"/>
</dbReference>
<feature type="binding site" evidence="7">
    <location>
        <position position="289"/>
    </location>
    <ligand>
        <name>FMN</name>
        <dbReference type="ChEBI" id="CHEBI:58210"/>
    </ligand>
</feature>
<keyword evidence="4" id="KW-0560">Oxidoreductase</keyword>
<dbReference type="InterPro" id="IPR013785">
    <property type="entry name" value="Aldolase_TIM"/>
</dbReference>
<dbReference type="FunCoup" id="A0A1I5F696">
    <property type="interactions" value="302"/>
</dbReference>
<dbReference type="PANTHER" id="PTHR10578:SF107">
    <property type="entry name" value="2-HYDROXYACID OXIDASE 1"/>
    <property type="match status" value="1"/>
</dbReference>
<evidence type="ECO:0000256" key="7">
    <source>
        <dbReference type="PIRSR" id="PIRSR000138-2"/>
    </source>
</evidence>
<dbReference type="PROSITE" id="PS00557">
    <property type="entry name" value="FMN_HYDROXY_ACID_DH_1"/>
    <property type="match status" value="1"/>
</dbReference>
<dbReference type="FunFam" id="3.20.20.70:FF:000029">
    <property type="entry name" value="L-lactate dehydrogenase"/>
    <property type="match status" value="1"/>
</dbReference>
<dbReference type="SUPFAM" id="SSF51395">
    <property type="entry name" value="FMN-linked oxidoreductases"/>
    <property type="match status" value="1"/>
</dbReference>
<comment type="similarity">
    <text evidence="5">Belongs to the FMN-dependent alpha-hydroxy acid dehydrogenase family.</text>
</comment>
<dbReference type="GO" id="GO:0016614">
    <property type="term" value="F:oxidoreductase activity, acting on CH-OH group of donors"/>
    <property type="evidence" value="ECO:0007669"/>
    <property type="project" value="UniProtKB-ARBA"/>
</dbReference>
<dbReference type="AlphaFoldDB" id="A0A1I5F696"/>
<feature type="binding site" evidence="7">
    <location>
        <position position="36"/>
    </location>
    <ligand>
        <name>glyoxylate</name>
        <dbReference type="ChEBI" id="CHEBI:36655"/>
    </ligand>
</feature>
<feature type="binding site" evidence="7">
    <location>
        <position position="291"/>
    </location>
    <ligand>
        <name>glyoxylate</name>
        <dbReference type="ChEBI" id="CHEBI:36655"/>
    </ligand>
</feature>
<feature type="binding site" evidence="7">
    <location>
        <position position="166"/>
    </location>
    <ligand>
        <name>FMN</name>
        <dbReference type="ChEBI" id="CHEBI:58210"/>
    </ligand>
</feature>
<proteinExistence type="inferred from homology"/>
<dbReference type="InterPro" id="IPR000262">
    <property type="entry name" value="FMN-dep_DH"/>
</dbReference>
<feature type="binding site" evidence="7">
    <location>
        <begin position="345"/>
        <end position="346"/>
    </location>
    <ligand>
        <name>FMN</name>
        <dbReference type="ChEBI" id="CHEBI:58210"/>
    </ligand>
</feature>
<organism evidence="9 10">
    <name type="scientific">Actinomadura madurae</name>
    <dbReference type="NCBI Taxonomy" id="1993"/>
    <lineage>
        <taxon>Bacteria</taxon>
        <taxon>Bacillati</taxon>
        <taxon>Actinomycetota</taxon>
        <taxon>Actinomycetes</taxon>
        <taxon>Streptosporangiales</taxon>
        <taxon>Thermomonosporaceae</taxon>
        <taxon>Actinomadura</taxon>
    </lineage>
</organism>
<feature type="active site" description="Proton acceptor" evidence="6">
    <location>
        <position position="291"/>
    </location>
</feature>
<keyword evidence="10" id="KW-1185">Reference proteome</keyword>
<sequence length="397" mass="42934">MLGVQAMRRRRLSGVLNHEDARRSARRVLPRLLFDYIDGGADDEVTLRRNSEAFDGLWLHPRMGEWTPRPVLATEVLGTELSMPVLTAPCGGMRLVHPAGDLAVARGAERAGVESVVPSGGGYSLDQVASASGPRWFQLYRFSDPVLMEALVERARRSGYRVLVATIDTAIAGNRERDFRNGFSYNLRINAGSAFRLGPQMARRPGWVYRFWRDGMPFELPNTAGSGSDGRAMPLTEMGRAGAESFSPTWRDVAWLREVWDGRLVVKGVITGDDARRAVDLGADAVVVSNHGGRQLDGVPAAIDALPEVVDAVGGSAEVLLDGGVRRGGDVVRAVALGARAVLVGRLVVWGLAAGGEPGVVHVLEMLRSQMIRTMCLMGCASVAELDAGWLRARRTD</sequence>
<evidence type="ECO:0000256" key="2">
    <source>
        <dbReference type="ARBA" id="ARBA00022630"/>
    </source>
</evidence>
<name>A0A1I5F696_9ACTN</name>
<evidence type="ECO:0000256" key="1">
    <source>
        <dbReference type="ARBA" id="ARBA00001917"/>
    </source>
</evidence>
<evidence type="ECO:0000313" key="10">
    <source>
        <dbReference type="Proteomes" id="UP000183413"/>
    </source>
</evidence>
<dbReference type="STRING" id="1993.SAMN04489713_104443"/>
<feature type="binding site" evidence="7">
    <location>
        <begin position="322"/>
        <end position="326"/>
    </location>
    <ligand>
        <name>FMN</name>
        <dbReference type="ChEBI" id="CHEBI:58210"/>
    </ligand>
</feature>
<dbReference type="PANTHER" id="PTHR10578">
    <property type="entry name" value="S -2-HYDROXY-ACID OXIDASE-RELATED"/>
    <property type="match status" value="1"/>
</dbReference>
<feature type="binding site" evidence="7">
    <location>
        <position position="175"/>
    </location>
    <ligand>
        <name>glyoxylate</name>
        <dbReference type="ChEBI" id="CHEBI:36655"/>
    </ligand>
</feature>
<evidence type="ECO:0000313" key="9">
    <source>
        <dbReference type="EMBL" id="SFO19159.1"/>
    </source>
</evidence>
<comment type="cofactor">
    <cofactor evidence="1">
        <name>FMN</name>
        <dbReference type="ChEBI" id="CHEBI:58210"/>
    </cofactor>
</comment>
<evidence type="ECO:0000259" key="8">
    <source>
        <dbReference type="PROSITE" id="PS51349"/>
    </source>
</evidence>
<reference evidence="9 10" key="1">
    <citation type="submission" date="2016-10" db="EMBL/GenBank/DDBJ databases">
        <authorList>
            <person name="de Groot N.N."/>
        </authorList>
    </citation>
    <scope>NUCLEOTIDE SEQUENCE [LARGE SCALE GENOMIC DNA]</scope>
    <source>
        <strain evidence="9 10">DSM 43067</strain>
    </source>
</reference>
<keyword evidence="3 7" id="KW-0288">FMN</keyword>
<dbReference type="EMBL" id="FOVH01000004">
    <property type="protein sequence ID" value="SFO19159.1"/>
    <property type="molecule type" value="Genomic_DNA"/>
</dbReference>
<dbReference type="PIRSF" id="PIRSF000138">
    <property type="entry name" value="Al-hdrx_acd_dh"/>
    <property type="match status" value="1"/>
</dbReference>
<feature type="binding site" evidence="7">
    <location>
        <position position="140"/>
    </location>
    <ligand>
        <name>glyoxylate</name>
        <dbReference type="ChEBI" id="CHEBI:36655"/>
    </ligand>
</feature>
<evidence type="ECO:0000256" key="3">
    <source>
        <dbReference type="ARBA" id="ARBA00022643"/>
    </source>
</evidence>
<protein>
    <submittedName>
        <fullName evidence="9">L-lactate dehydrogenase (Cytochrome)</fullName>
    </submittedName>
</protein>
<keyword evidence="2 7" id="KW-0285">Flavoprotein</keyword>
<gene>
    <name evidence="9" type="ORF">SAMN04489713_104443</name>
</gene>
<dbReference type="PROSITE" id="PS51349">
    <property type="entry name" value="FMN_HYDROXY_ACID_DH_2"/>
    <property type="match status" value="1"/>
</dbReference>
<dbReference type="InterPro" id="IPR008259">
    <property type="entry name" value="FMN_hydac_DH_AS"/>
</dbReference>
<dbReference type="Gene3D" id="3.20.20.70">
    <property type="entry name" value="Aldolase class I"/>
    <property type="match status" value="1"/>
</dbReference>
<feature type="binding site" evidence="7">
    <location>
        <position position="267"/>
    </location>
    <ligand>
        <name>FMN</name>
        <dbReference type="ChEBI" id="CHEBI:58210"/>
    </ligand>
</feature>
<dbReference type="GO" id="GO:0010181">
    <property type="term" value="F:FMN binding"/>
    <property type="evidence" value="ECO:0007669"/>
    <property type="project" value="InterPro"/>
</dbReference>
<dbReference type="Pfam" id="PF01070">
    <property type="entry name" value="FMN_dh"/>
    <property type="match status" value="1"/>
</dbReference>
<evidence type="ECO:0000256" key="4">
    <source>
        <dbReference type="ARBA" id="ARBA00023002"/>
    </source>
</evidence>
<feature type="binding site" evidence="7">
    <location>
        <begin position="89"/>
        <end position="91"/>
    </location>
    <ligand>
        <name>FMN</name>
        <dbReference type="ChEBI" id="CHEBI:58210"/>
    </ligand>
</feature>
<feature type="binding site" evidence="7">
    <location>
        <position position="294"/>
    </location>
    <ligand>
        <name>glyoxylate</name>
        <dbReference type="ChEBI" id="CHEBI:36655"/>
    </ligand>
</feature>
<evidence type="ECO:0000256" key="6">
    <source>
        <dbReference type="PIRSR" id="PIRSR000138-1"/>
    </source>
</evidence>